<name>A0A6P2DLF2_9BACT</name>
<dbReference type="AlphaFoldDB" id="A0A6P2DLF2"/>
<reference evidence="1 2" key="1">
    <citation type="submission" date="2019-05" db="EMBL/GenBank/DDBJ databases">
        <authorList>
            <consortium name="Science for Life Laboratories"/>
        </authorList>
    </citation>
    <scope>NUCLEOTIDE SEQUENCE [LARGE SCALE GENOMIC DNA]</scope>
    <source>
        <strain evidence="1">Soil9</strain>
    </source>
</reference>
<evidence type="ECO:0000313" key="2">
    <source>
        <dbReference type="Proteomes" id="UP000464178"/>
    </source>
</evidence>
<dbReference type="EMBL" id="LR593886">
    <property type="protein sequence ID" value="VTS01446.1"/>
    <property type="molecule type" value="Genomic_DNA"/>
</dbReference>
<accession>A0A6P2DLF2</accession>
<organism evidence="1 2">
    <name type="scientific">Gemmata massiliana</name>
    <dbReference type="NCBI Taxonomy" id="1210884"/>
    <lineage>
        <taxon>Bacteria</taxon>
        <taxon>Pseudomonadati</taxon>
        <taxon>Planctomycetota</taxon>
        <taxon>Planctomycetia</taxon>
        <taxon>Gemmatales</taxon>
        <taxon>Gemmataceae</taxon>
        <taxon>Gemmata</taxon>
    </lineage>
</organism>
<dbReference type="KEGG" id="gms:SOIL9_78470"/>
<evidence type="ECO:0000313" key="1">
    <source>
        <dbReference type="EMBL" id="VTS01446.1"/>
    </source>
</evidence>
<protein>
    <submittedName>
        <fullName evidence="1">Uncharacterized protein</fullName>
    </submittedName>
</protein>
<proteinExistence type="predicted"/>
<sequence length="101" mass="11770">MNARVTYRATERVYFSAGYENTTESYFLAYRLDKDDRFFSFEQRLLTGVRWDVCRNATLDLNAGCSFGREYGEGRNQGASLHDRVKVDPGVFLGVNFRMRF</sequence>
<keyword evidence="2" id="KW-1185">Reference proteome</keyword>
<gene>
    <name evidence="1" type="ORF">SOIL9_78470</name>
</gene>
<dbReference type="RefSeq" id="WP_232069907.1">
    <property type="nucleotide sequence ID" value="NZ_LR593886.1"/>
</dbReference>
<dbReference type="Proteomes" id="UP000464178">
    <property type="component" value="Chromosome"/>
</dbReference>